<accession>A0A4Q7KD71</accession>
<reference evidence="1 2" key="1">
    <citation type="submission" date="2019-02" db="EMBL/GenBank/DDBJ databases">
        <title>Genomic Encyclopedia of Type Strains, Phase IV (KMG-IV): sequencing the most valuable type-strain genomes for metagenomic binning, comparative biology and taxonomic classification.</title>
        <authorList>
            <person name="Goeker M."/>
        </authorList>
    </citation>
    <scope>NUCLEOTIDE SEQUENCE [LARGE SCALE GENOMIC DNA]</scope>
    <source>
        <strain evidence="1 2">DSM 101727</strain>
    </source>
</reference>
<dbReference type="Pfam" id="PF13344">
    <property type="entry name" value="Hydrolase_6"/>
    <property type="match status" value="1"/>
</dbReference>
<protein>
    <submittedName>
        <fullName evidence="1">HAD superfamily hydrolase (TIGR01450 family)</fullName>
    </submittedName>
</protein>
<dbReference type="SUPFAM" id="SSF56784">
    <property type="entry name" value="HAD-like"/>
    <property type="match status" value="1"/>
</dbReference>
<dbReference type="InterPro" id="IPR023214">
    <property type="entry name" value="HAD_sf"/>
</dbReference>
<keyword evidence="2" id="KW-1185">Reference proteome</keyword>
<dbReference type="PANTHER" id="PTHR19288:SF95">
    <property type="entry name" value="D-GLYCEROL 3-PHOSPHATE PHOSPHATASE"/>
    <property type="match status" value="1"/>
</dbReference>
<comment type="caution">
    <text evidence="1">The sequence shown here is derived from an EMBL/GenBank/DDBJ whole genome shotgun (WGS) entry which is preliminary data.</text>
</comment>
<dbReference type="NCBIfam" id="TIGR01460">
    <property type="entry name" value="HAD-SF-IIA"/>
    <property type="match status" value="1"/>
</dbReference>
<evidence type="ECO:0000313" key="1">
    <source>
        <dbReference type="EMBL" id="RZS29519.1"/>
    </source>
</evidence>
<sequence>MTLLDHYDALLLDLDGTVYRGAEAVPGASEAVVAAHERGIAVRFVTNNASRAPEAVAESLRAIGVPADPGEVSTSAQAGAALAGEKVPPGSRVLVIGSEALEHEIVAAGLVPVREFGDGVAVVVQGLSKDTGWRDLAEACLAVKAGVLWIACNLDPTLPTERGEVIGNGSMVAAVRNATGENPIVAGKPARPLMDIATRSAGARRPLVIGDRLDTDIAGGVGAGLDSMLVLSGVTTPSDLLAAGDDERPRFVADSIAGVHGELADLEIGPREDWPVIVENGTGRVEWRGSGTPEPLDLLRALAAHDGPVRAGDDTTRATLKMLGVGEVG</sequence>
<dbReference type="GO" id="GO:0005737">
    <property type="term" value="C:cytoplasm"/>
    <property type="evidence" value="ECO:0007669"/>
    <property type="project" value="TreeGrafter"/>
</dbReference>
<dbReference type="RefSeq" id="WP_130348823.1">
    <property type="nucleotide sequence ID" value="NZ_SGWQ01000020.1"/>
</dbReference>
<dbReference type="PANTHER" id="PTHR19288">
    <property type="entry name" value="4-NITROPHENYLPHOSPHATASE-RELATED"/>
    <property type="match status" value="1"/>
</dbReference>
<proteinExistence type="predicted"/>
<dbReference type="AlphaFoldDB" id="A0A4Q7KD71"/>
<evidence type="ECO:0000313" key="2">
    <source>
        <dbReference type="Proteomes" id="UP000294257"/>
    </source>
</evidence>
<name>A0A4Q7KD71_9PSEU</name>
<organism evidence="1 2">
    <name type="scientific">Herbihabitans rhizosphaerae</name>
    <dbReference type="NCBI Taxonomy" id="1872711"/>
    <lineage>
        <taxon>Bacteria</taxon>
        <taxon>Bacillati</taxon>
        <taxon>Actinomycetota</taxon>
        <taxon>Actinomycetes</taxon>
        <taxon>Pseudonocardiales</taxon>
        <taxon>Pseudonocardiaceae</taxon>
        <taxon>Herbihabitans</taxon>
    </lineage>
</organism>
<dbReference type="EMBL" id="SGWQ01000020">
    <property type="protein sequence ID" value="RZS29519.1"/>
    <property type="molecule type" value="Genomic_DNA"/>
</dbReference>
<gene>
    <name evidence="1" type="ORF">EV193_1204</name>
</gene>
<dbReference type="Pfam" id="PF13242">
    <property type="entry name" value="Hydrolase_like"/>
    <property type="match status" value="1"/>
</dbReference>
<dbReference type="OrthoDB" id="3400930at2"/>
<dbReference type="Proteomes" id="UP000294257">
    <property type="component" value="Unassembled WGS sequence"/>
</dbReference>
<dbReference type="InterPro" id="IPR006357">
    <property type="entry name" value="HAD-SF_hydro_IIA"/>
</dbReference>
<dbReference type="GO" id="GO:0016791">
    <property type="term" value="F:phosphatase activity"/>
    <property type="evidence" value="ECO:0007669"/>
    <property type="project" value="TreeGrafter"/>
</dbReference>
<dbReference type="InterPro" id="IPR036412">
    <property type="entry name" value="HAD-like_sf"/>
</dbReference>
<dbReference type="Gene3D" id="3.40.50.1000">
    <property type="entry name" value="HAD superfamily/HAD-like"/>
    <property type="match status" value="2"/>
</dbReference>
<keyword evidence="1" id="KW-0378">Hydrolase</keyword>